<dbReference type="InterPro" id="IPR001845">
    <property type="entry name" value="HTH_ArsR_DNA-bd_dom"/>
</dbReference>
<dbReference type="Pfam" id="PF09860">
    <property type="entry name" value="DUF2087"/>
    <property type="match status" value="1"/>
</dbReference>
<sequence>MQLDKVVAFHKALADPTRIRILFLLKDGPLHGQAIAGKLGLSAPTVTHHMARLRQISLIKGTRDKHTVYFELDRYFFEQNTKALLQALFDTKETDRQSEGDKMNQNDRLWHSVIANFFTKDGKLKQIPAHRKRKLIVFEHMIQELKIGEKYTEQQINEHILRFHEDYCTIRREFVINHFMYRDHGVYELNPRQMWADWRTIGG</sequence>
<protein>
    <submittedName>
        <fullName evidence="5">ArsR family transcriptional regulator</fullName>
    </submittedName>
</protein>
<evidence type="ECO:0000313" key="5">
    <source>
        <dbReference type="EMBL" id="PSR29357.1"/>
    </source>
</evidence>
<feature type="domain" description="HTH arsR-type" evidence="4">
    <location>
        <begin position="1"/>
        <end position="92"/>
    </location>
</feature>
<gene>
    <name evidence="5" type="ORF">C7B43_08415</name>
</gene>
<dbReference type="InterPro" id="IPR051081">
    <property type="entry name" value="HTH_MetalResp_TranReg"/>
</dbReference>
<dbReference type="InterPro" id="IPR011991">
    <property type="entry name" value="ArsR-like_HTH"/>
</dbReference>
<dbReference type="PANTHER" id="PTHR33154:SF18">
    <property type="entry name" value="ARSENICAL RESISTANCE OPERON REPRESSOR"/>
    <property type="match status" value="1"/>
</dbReference>
<dbReference type="InterPro" id="IPR036388">
    <property type="entry name" value="WH-like_DNA-bd_sf"/>
</dbReference>
<dbReference type="InterPro" id="IPR018656">
    <property type="entry name" value="DUF2087"/>
</dbReference>
<keyword evidence="2" id="KW-0238">DNA-binding</keyword>
<organism evidence="5 6">
    <name type="scientific">Sulfobacillus benefaciens</name>
    <dbReference type="NCBI Taxonomy" id="453960"/>
    <lineage>
        <taxon>Bacteria</taxon>
        <taxon>Bacillati</taxon>
        <taxon>Bacillota</taxon>
        <taxon>Clostridia</taxon>
        <taxon>Eubacteriales</taxon>
        <taxon>Clostridiales Family XVII. Incertae Sedis</taxon>
        <taxon>Sulfobacillus</taxon>
    </lineage>
</organism>
<dbReference type="SUPFAM" id="SSF46785">
    <property type="entry name" value="Winged helix' DNA-binding domain"/>
    <property type="match status" value="1"/>
</dbReference>
<dbReference type="AlphaFoldDB" id="A0A2T2X4F2"/>
<reference evidence="5 6" key="1">
    <citation type="journal article" date="2014" name="BMC Genomics">
        <title>Comparison of environmental and isolate Sulfobacillus genomes reveals diverse carbon, sulfur, nitrogen, and hydrogen metabolisms.</title>
        <authorList>
            <person name="Justice N.B."/>
            <person name="Norman A."/>
            <person name="Brown C.T."/>
            <person name="Singh A."/>
            <person name="Thomas B.C."/>
            <person name="Banfield J.F."/>
        </authorList>
    </citation>
    <scope>NUCLEOTIDE SEQUENCE [LARGE SCALE GENOMIC DNA]</scope>
    <source>
        <strain evidence="5">AMDSBA1</strain>
    </source>
</reference>
<name>A0A2T2X4F2_9FIRM</name>
<dbReference type="GO" id="GO:0003700">
    <property type="term" value="F:DNA-binding transcription factor activity"/>
    <property type="evidence" value="ECO:0007669"/>
    <property type="project" value="InterPro"/>
</dbReference>
<dbReference type="InterPro" id="IPR036390">
    <property type="entry name" value="WH_DNA-bd_sf"/>
</dbReference>
<accession>A0A2T2X4F2</accession>
<evidence type="ECO:0000313" key="6">
    <source>
        <dbReference type="Proteomes" id="UP000242699"/>
    </source>
</evidence>
<evidence type="ECO:0000259" key="4">
    <source>
        <dbReference type="PROSITE" id="PS50987"/>
    </source>
</evidence>
<dbReference type="NCBIfam" id="NF033788">
    <property type="entry name" value="HTH_metalloreg"/>
    <property type="match status" value="1"/>
</dbReference>
<evidence type="ECO:0000256" key="1">
    <source>
        <dbReference type="ARBA" id="ARBA00023015"/>
    </source>
</evidence>
<keyword evidence="3" id="KW-0804">Transcription</keyword>
<keyword evidence="1" id="KW-0805">Transcription regulation</keyword>
<dbReference type="Gene3D" id="1.10.10.10">
    <property type="entry name" value="Winged helix-like DNA-binding domain superfamily/Winged helix DNA-binding domain"/>
    <property type="match status" value="1"/>
</dbReference>
<comment type="caution">
    <text evidence="5">The sequence shown here is derived from an EMBL/GenBank/DDBJ whole genome shotgun (WGS) entry which is preliminary data.</text>
</comment>
<dbReference type="Proteomes" id="UP000242699">
    <property type="component" value="Unassembled WGS sequence"/>
</dbReference>
<dbReference type="Pfam" id="PF01022">
    <property type="entry name" value="HTH_5"/>
    <property type="match status" value="1"/>
</dbReference>
<dbReference type="PRINTS" id="PR00778">
    <property type="entry name" value="HTHARSR"/>
</dbReference>
<dbReference type="SMART" id="SM00418">
    <property type="entry name" value="HTH_ARSR"/>
    <property type="match status" value="1"/>
</dbReference>
<dbReference type="CDD" id="cd00090">
    <property type="entry name" value="HTH_ARSR"/>
    <property type="match status" value="1"/>
</dbReference>
<evidence type="ECO:0000256" key="2">
    <source>
        <dbReference type="ARBA" id="ARBA00023125"/>
    </source>
</evidence>
<dbReference type="PROSITE" id="PS50987">
    <property type="entry name" value="HTH_ARSR_2"/>
    <property type="match status" value="1"/>
</dbReference>
<evidence type="ECO:0000256" key="3">
    <source>
        <dbReference type="ARBA" id="ARBA00023163"/>
    </source>
</evidence>
<dbReference type="EMBL" id="PXYT01000016">
    <property type="protein sequence ID" value="PSR29357.1"/>
    <property type="molecule type" value="Genomic_DNA"/>
</dbReference>
<proteinExistence type="predicted"/>
<dbReference type="PANTHER" id="PTHR33154">
    <property type="entry name" value="TRANSCRIPTIONAL REGULATOR, ARSR FAMILY"/>
    <property type="match status" value="1"/>
</dbReference>
<dbReference type="GO" id="GO:0003677">
    <property type="term" value="F:DNA binding"/>
    <property type="evidence" value="ECO:0007669"/>
    <property type="project" value="UniProtKB-KW"/>
</dbReference>